<dbReference type="Gene3D" id="2.40.170.20">
    <property type="entry name" value="TonB-dependent receptor, beta-barrel domain"/>
    <property type="match status" value="1"/>
</dbReference>
<evidence type="ECO:0000313" key="16">
    <source>
        <dbReference type="Proteomes" id="UP000255269"/>
    </source>
</evidence>
<dbReference type="GO" id="GO:0009279">
    <property type="term" value="C:cell outer membrane"/>
    <property type="evidence" value="ECO:0007669"/>
    <property type="project" value="UniProtKB-SubCell"/>
</dbReference>
<evidence type="ECO:0000256" key="12">
    <source>
        <dbReference type="SAM" id="SignalP"/>
    </source>
</evidence>
<feature type="chain" id="PRO_5016656337" evidence="12">
    <location>
        <begin position="26"/>
        <end position="692"/>
    </location>
</feature>
<dbReference type="Gene3D" id="2.170.130.10">
    <property type="entry name" value="TonB-dependent receptor, plug domain"/>
    <property type="match status" value="1"/>
</dbReference>
<evidence type="ECO:0000256" key="8">
    <source>
        <dbReference type="ARBA" id="ARBA00023136"/>
    </source>
</evidence>
<evidence type="ECO:0000256" key="6">
    <source>
        <dbReference type="ARBA" id="ARBA00023065"/>
    </source>
</evidence>
<keyword evidence="6" id="KW-0406">Ion transport</keyword>
<evidence type="ECO:0000256" key="11">
    <source>
        <dbReference type="RuleBase" id="RU003357"/>
    </source>
</evidence>
<dbReference type="InterPro" id="IPR039426">
    <property type="entry name" value="TonB-dep_rcpt-like"/>
</dbReference>
<keyword evidence="7 11" id="KW-0798">TonB box</keyword>
<feature type="domain" description="TonB-dependent receptor-like beta-barrel" evidence="13">
    <location>
        <begin position="238"/>
        <end position="652"/>
    </location>
</feature>
<keyword evidence="5 12" id="KW-0732">Signal</keyword>
<dbReference type="InterPro" id="IPR036942">
    <property type="entry name" value="Beta-barrel_TonB_sf"/>
</dbReference>
<keyword evidence="3 10" id="KW-1134">Transmembrane beta strand</keyword>
<keyword evidence="4 10" id="KW-0812">Transmembrane</keyword>
<dbReference type="RefSeq" id="WP_115057150.1">
    <property type="nucleotide sequence ID" value="NZ_UGJF01000001.1"/>
</dbReference>
<dbReference type="CDD" id="cd01347">
    <property type="entry name" value="ligand_gated_channel"/>
    <property type="match status" value="1"/>
</dbReference>
<keyword evidence="15" id="KW-0675">Receptor</keyword>
<dbReference type="PANTHER" id="PTHR30069">
    <property type="entry name" value="TONB-DEPENDENT OUTER MEMBRANE RECEPTOR"/>
    <property type="match status" value="1"/>
</dbReference>
<reference evidence="15 16" key="1">
    <citation type="submission" date="2018-06" db="EMBL/GenBank/DDBJ databases">
        <authorList>
            <consortium name="Pathogen Informatics"/>
            <person name="Doyle S."/>
        </authorList>
    </citation>
    <scope>NUCLEOTIDE SEQUENCE [LARGE SCALE GENOMIC DNA]</scope>
    <source>
        <strain evidence="15 16">NCTC13156</strain>
    </source>
</reference>
<evidence type="ECO:0000256" key="9">
    <source>
        <dbReference type="ARBA" id="ARBA00023237"/>
    </source>
</evidence>
<keyword evidence="8 10" id="KW-0472">Membrane</keyword>
<dbReference type="InterPro" id="IPR000531">
    <property type="entry name" value="Beta-barrel_TonB"/>
</dbReference>
<evidence type="ECO:0000256" key="4">
    <source>
        <dbReference type="ARBA" id="ARBA00022692"/>
    </source>
</evidence>
<evidence type="ECO:0000256" key="10">
    <source>
        <dbReference type="PROSITE-ProRule" id="PRU01360"/>
    </source>
</evidence>
<keyword evidence="9 10" id="KW-0998">Cell outer membrane</keyword>
<dbReference type="Pfam" id="PF00593">
    <property type="entry name" value="TonB_dep_Rec_b-barrel"/>
    <property type="match status" value="1"/>
</dbReference>
<dbReference type="GO" id="GO:0015344">
    <property type="term" value="F:siderophore uptake transmembrane transporter activity"/>
    <property type="evidence" value="ECO:0007669"/>
    <property type="project" value="TreeGrafter"/>
</dbReference>
<dbReference type="AlphaFoldDB" id="A0A377Q4F3"/>
<accession>A0A377Q4F3</accession>
<evidence type="ECO:0000259" key="14">
    <source>
        <dbReference type="Pfam" id="PF07715"/>
    </source>
</evidence>
<dbReference type="InterPro" id="IPR012910">
    <property type="entry name" value="Plug_dom"/>
</dbReference>
<dbReference type="GO" id="GO:0044718">
    <property type="term" value="P:siderophore transmembrane transport"/>
    <property type="evidence" value="ECO:0007669"/>
    <property type="project" value="TreeGrafter"/>
</dbReference>
<proteinExistence type="inferred from homology"/>
<keyword evidence="2 10" id="KW-0813">Transport</keyword>
<protein>
    <submittedName>
        <fullName evidence="15">Putative ferric enterobactin uptake receptor</fullName>
    </submittedName>
</protein>
<feature type="signal peptide" evidence="12">
    <location>
        <begin position="1"/>
        <end position="25"/>
    </location>
</feature>
<gene>
    <name evidence="15" type="primary">cirA_3</name>
    <name evidence="15" type="ORF">NCTC13156_01557</name>
</gene>
<name>A0A377Q4F3_9HELI</name>
<evidence type="ECO:0000259" key="13">
    <source>
        <dbReference type="Pfam" id="PF00593"/>
    </source>
</evidence>
<feature type="domain" description="TonB-dependent receptor plug" evidence="14">
    <location>
        <begin position="45"/>
        <end position="156"/>
    </location>
</feature>
<comment type="similarity">
    <text evidence="10 11">Belongs to the TonB-dependent receptor family.</text>
</comment>
<evidence type="ECO:0000256" key="1">
    <source>
        <dbReference type="ARBA" id="ARBA00004571"/>
    </source>
</evidence>
<evidence type="ECO:0000256" key="5">
    <source>
        <dbReference type="ARBA" id="ARBA00022729"/>
    </source>
</evidence>
<dbReference type="InterPro" id="IPR037066">
    <property type="entry name" value="Plug_dom_sf"/>
</dbReference>
<dbReference type="PANTHER" id="PTHR30069:SF53">
    <property type="entry name" value="COLICIN I RECEPTOR-RELATED"/>
    <property type="match status" value="1"/>
</dbReference>
<evidence type="ECO:0000256" key="2">
    <source>
        <dbReference type="ARBA" id="ARBA00022448"/>
    </source>
</evidence>
<evidence type="ECO:0000256" key="7">
    <source>
        <dbReference type="ARBA" id="ARBA00023077"/>
    </source>
</evidence>
<sequence length="692" mass="76911">MKVKKNISYVSVALSLMWSGIYANAAEQYLLDTSVVSASGFAQDVKDAPASISVITKEELESRPVQDIADAISDIPGVNITKGKTGTYDFTIRGFGTGYTLVLVDGKRQNTVNGFHENGFSGVDNSYLPPISMIERIEVIKGPASTLYGGDAIGGVVNIITKKNPDKFTGSISIETQAQQHYNLYGHGRGVTGYMAFPLIKDKLSLALRGKYYGKDHSNLKWPDKTLTNQYASHSPGEYKIGNVGARLNWKINDQNNLYLDGEHYYQYSDTMNTSGRQVRSTSSYNRDGLILNHDGYYTWGTTNTYAQYQYTDQTSKSGTPVANESTVYVVESKAIMPFDFNTLGSVMLTTGAQYQWEGFRNDSGTAATNIHMGQTLDQNIIAPYAEAEYSITENLILTGGLRYTYSDLFEGEFIPRGYLVYHLTDWVTLKGGVAKGYKTPQAKQLGDGVYRVDGGDIHGNSKLNPETSTNYEIGAIFDVWDYGNLSITAFQTDFKNSIDQDPYADGESMPNGQICSGGTDGCKLVVNRGKDRARGVEVGMDTATWNGFSANVSYTYMEKHDKSGDYTNPWGGTRYTNLPRHVAVVKLNYTKGKFSSFLKATGRYDTLAQSKGGGGRAIPGMMKYKDFYILDLGFSYKMTKNSTINFVINNLLDKDFFEPYRYEGSRGVSYANRFQDYTEGRNFWINYKLDF</sequence>
<organism evidence="15 16">
    <name type="scientific">Helicobacter pullorum</name>
    <dbReference type="NCBI Taxonomy" id="35818"/>
    <lineage>
        <taxon>Bacteria</taxon>
        <taxon>Pseudomonadati</taxon>
        <taxon>Campylobacterota</taxon>
        <taxon>Epsilonproteobacteria</taxon>
        <taxon>Campylobacterales</taxon>
        <taxon>Helicobacteraceae</taxon>
        <taxon>Helicobacter</taxon>
    </lineage>
</organism>
<comment type="subcellular location">
    <subcellularLocation>
        <location evidence="1 10">Cell outer membrane</location>
        <topology evidence="1 10">Multi-pass membrane protein</topology>
    </subcellularLocation>
</comment>
<dbReference type="Proteomes" id="UP000255269">
    <property type="component" value="Unassembled WGS sequence"/>
</dbReference>
<evidence type="ECO:0000256" key="3">
    <source>
        <dbReference type="ARBA" id="ARBA00022452"/>
    </source>
</evidence>
<evidence type="ECO:0000313" key="15">
    <source>
        <dbReference type="EMBL" id="STQ88703.1"/>
    </source>
</evidence>
<dbReference type="Pfam" id="PF07715">
    <property type="entry name" value="Plug"/>
    <property type="match status" value="1"/>
</dbReference>
<dbReference type="SUPFAM" id="SSF56935">
    <property type="entry name" value="Porins"/>
    <property type="match status" value="1"/>
</dbReference>
<dbReference type="PROSITE" id="PS52016">
    <property type="entry name" value="TONB_DEPENDENT_REC_3"/>
    <property type="match status" value="1"/>
</dbReference>
<dbReference type="EMBL" id="UGJF01000001">
    <property type="protein sequence ID" value="STQ88703.1"/>
    <property type="molecule type" value="Genomic_DNA"/>
</dbReference>